<dbReference type="AlphaFoldDB" id="A0A426ZXJ6"/>
<evidence type="ECO:0000313" key="2">
    <source>
        <dbReference type="EMBL" id="RRT68697.1"/>
    </source>
</evidence>
<gene>
    <name evidence="2" type="ORF">B296_00023363</name>
</gene>
<comment type="caution">
    <text evidence="2">The sequence shown here is derived from an EMBL/GenBank/DDBJ whole genome shotgun (WGS) entry which is preliminary data.</text>
</comment>
<evidence type="ECO:0000256" key="1">
    <source>
        <dbReference type="SAM" id="MobiDB-lite"/>
    </source>
</evidence>
<accession>A0A426ZXJ6</accession>
<sequence length="90" mass="9669">MAGRGCRFGVRNVLDHESPSVVGGIGGALIFVDVREADFRFDLYLSVVSPSLCVRSGAGWWAVMPWLSKQGTQTRPPSSHLAPHGTMSTP</sequence>
<dbReference type="EMBL" id="AMZH03004617">
    <property type="protein sequence ID" value="RRT68697.1"/>
    <property type="molecule type" value="Genomic_DNA"/>
</dbReference>
<organism evidence="2 3">
    <name type="scientific">Ensete ventricosum</name>
    <name type="common">Abyssinian banana</name>
    <name type="synonym">Musa ensete</name>
    <dbReference type="NCBI Taxonomy" id="4639"/>
    <lineage>
        <taxon>Eukaryota</taxon>
        <taxon>Viridiplantae</taxon>
        <taxon>Streptophyta</taxon>
        <taxon>Embryophyta</taxon>
        <taxon>Tracheophyta</taxon>
        <taxon>Spermatophyta</taxon>
        <taxon>Magnoliopsida</taxon>
        <taxon>Liliopsida</taxon>
        <taxon>Zingiberales</taxon>
        <taxon>Musaceae</taxon>
        <taxon>Ensete</taxon>
    </lineage>
</organism>
<reference evidence="2 3" key="1">
    <citation type="journal article" date="2014" name="Agronomy (Basel)">
        <title>A Draft Genome Sequence for Ensete ventricosum, the Drought-Tolerant Tree Against Hunger.</title>
        <authorList>
            <person name="Harrison J."/>
            <person name="Moore K.A."/>
            <person name="Paszkiewicz K."/>
            <person name="Jones T."/>
            <person name="Grant M."/>
            <person name="Ambacheew D."/>
            <person name="Muzemil S."/>
            <person name="Studholme D.J."/>
        </authorList>
    </citation>
    <scope>NUCLEOTIDE SEQUENCE [LARGE SCALE GENOMIC DNA]</scope>
</reference>
<evidence type="ECO:0000313" key="3">
    <source>
        <dbReference type="Proteomes" id="UP000287651"/>
    </source>
</evidence>
<protein>
    <submittedName>
        <fullName evidence="2">Uncharacterized protein</fullName>
    </submittedName>
</protein>
<name>A0A426ZXJ6_ENSVE</name>
<feature type="region of interest" description="Disordered" evidence="1">
    <location>
        <begin position="71"/>
        <end position="90"/>
    </location>
</feature>
<dbReference type="Proteomes" id="UP000287651">
    <property type="component" value="Unassembled WGS sequence"/>
</dbReference>
<proteinExistence type="predicted"/>